<feature type="domain" description="POPLD" evidence="6">
    <location>
        <begin position="669"/>
        <end position="759"/>
    </location>
</feature>
<evidence type="ECO:0000259" key="7">
    <source>
        <dbReference type="Pfam" id="PF22770"/>
    </source>
</evidence>
<dbReference type="GO" id="GO:0001682">
    <property type="term" value="P:tRNA 5'-leader removal"/>
    <property type="evidence" value="ECO:0007669"/>
    <property type="project" value="InterPro"/>
</dbReference>
<dbReference type="OMA" id="NEICAEF"/>
<gene>
    <name evidence="9" type="primary">LOC108672012</name>
</gene>
<organism evidence="8 9">
    <name type="scientific">Hyalella azteca</name>
    <name type="common">Amphipod</name>
    <dbReference type="NCBI Taxonomy" id="294128"/>
    <lineage>
        <taxon>Eukaryota</taxon>
        <taxon>Metazoa</taxon>
        <taxon>Ecdysozoa</taxon>
        <taxon>Arthropoda</taxon>
        <taxon>Crustacea</taxon>
        <taxon>Multicrustacea</taxon>
        <taxon>Malacostraca</taxon>
        <taxon>Eumalacostraca</taxon>
        <taxon>Peracarida</taxon>
        <taxon>Amphipoda</taxon>
        <taxon>Senticaudata</taxon>
        <taxon>Talitrida</taxon>
        <taxon>Talitroidea</taxon>
        <taxon>Hyalellidae</taxon>
        <taxon>Hyalella</taxon>
    </lineage>
</organism>
<dbReference type="PANTHER" id="PTHR22731:SF3">
    <property type="entry name" value="RIBONUCLEASES P_MRP PROTEIN SUBUNIT POP1"/>
    <property type="match status" value="1"/>
</dbReference>
<dbReference type="PANTHER" id="PTHR22731">
    <property type="entry name" value="RIBONUCLEASES P/MRP PROTEIN SUBUNIT POP1"/>
    <property type="match status" value="1"/>
</dbReference>
<evidence type="ECO:0000256" key="1">
    <source>
        <dbReference type="ARBA" id="ARBA00004123"/>
    </source>
</evidence>
<feature type="domain" description="Pop1 N-terminal" evidence="5">
    <location>
        <begin position="19"/>
        <end position="91"/>
    </location>
</feature>
<dbReference type="GeneID" id="108672012"/>
<name>A0A8B7NN57_HYAAZ</name>
<dbReference type="InterPro" id="IPR039182">
    <property type="entry name" value="Pop1"/>
</dbReference>
<evidence type="ECO:0000259" key="6">
    <source>
        <dbReference type="Pfam" id="PF08170"/>
    </source>
</evidence>
<dbReference type="CTD" id="10940"/>
<feature type="region of interest" description="Disordered" evidence="4">
    <location>
        <begin position="35"/>
        <end position="99"/>
    </location>
</feature>
<feature type="region of interest" description="Disordered" evidence="4">
    <location>
        <begin position="1095"/>
        <end position="1122"/>
    </location>
</feature>
<dbReference type="InterPro" id="IPR055079">
    <property type="entry name" value="POP1_C"/>
</dbReference>
<dbReference type="RefSeq" id="XP_018015115.1">
    <property type="nucleotide sequence ID" value="XM_018159626.2"/>
</dbReference>
<dbReference type="GO" id="GO:0000172">
    <property type="term" value="C:ribonuclease MRP complex"/>
    <property type="evidence" value="ECO:0007669"/>
    <property type="project" value="InterPro"/>
</dbReference>
<dbReference type="AlphaFoldDB" id="A0A8B7NN57"/>
<evidence type="ECO:0000256" key="2">
    <source>
        <dbReference type="ARBA" id="ARBA00022694"/>
    </source>
</evidence>
<proteinExistence type="predicted"/>
<dbReference type="Pfam" id="PF06978">
    <property type="entry name" value="POP1_N"/>
    <property type="match status" value="2"/>
</dbReference>
<dbReference type="Pfam" id="PF22770">
    <property type="entry name" value="POP1_C"/>
    <property type="match status" value="1"/>
</dbReference>
<accession>A0A8B7NN57</accession>
<evidence type="ECO:0000256" key="4">
    <source>
        <dbReference type="SAM" id="MobiDB-lite"/>
    </source>
</evidence>
<keyword evidence="3" id="KW-0539">Nucleus</keyword>
<sequence length="1210" mass="134925">MAEPLPASANSSVVLHLAAARIKELHHLQRELEQCKSGKGGRSYQKLPRHMQRRALSSNPKRLPRRLRRRHLAEGEPPRPSKRPAAKHRPRPRAGEDKLDAPIVSSRVNRVGAARVDRVGDYERRQSVAGNTWLETHVWHAKRFHMTRRWGYALPLRPTQKMYRPTLRAAAQRCVLQDRSFMCCVELRGDACVMSALEACVSESVRQQLISVSSGGIVSLTLYKPRMCPRQAVCEVEVQKLPSLGTDSCDGNSDRNGAADHCNRRDFDHNDVEGGASRLWLWVHPASHEDLLQLLRQIFSLQPQIHGHCVNQCDEEPGEAMETTNDDHDLCNDRQHSHDKKLKSINNNNIDSNELTSVQDVIPEGNETQNFLDVDTTSDVVLKSKVKRKHRLLQQRLDRAGAPDYVSADNRVAVTCLRDTLNRFCLRGPETYRVLKTVLLPSTVVPQHTKLVPNNPTHDSQSVEEKSLHKARSSDEDTADETSGSGNLSQESQYDEKSMNKSRSLNDTTVDEANFFNGGTRTSEESAEDSSSWWTSFFGRMGRAEAHAGNAALWGTAPRVTEDLVLPLVVRDPRVVLPRARVKMSETSAEPPSPSWGRDAVAPLSPLYDPRVRRALLRHRCTDHDINTRRHREAVPGAMLPLDDEEARLPVLLLLRRPQGDDVSGKSAVDVVIPGGWGSNFWTALVLAGAVATGVDSELHFMREELTLPPSYSLPDLPSGKRYEEAEALERHEAYFRMPPDKRPNFIKLGVQFPFSFPWSKLVASLRSRDMFHQMHEICSGFSREVLLQLGLDGGKISTAENEASDEEIVVMRNPRFLSALDYISCCSGSRRRIFRGVDQESEGTVDTLPVDGSESNIRTSSEEALGLSLDELTDMLKLMKQTSQSYLVRVQVTLIGKGALEPGALICRPNSQDLVHLKEVLTNALRPSVHVSMGITEPSCRDSNEEKRKKLKEEHARDLAKLQRLRKAARQRVRRQHEPGSGGLDAAVNQALSALEETQQELVARCAAFKSSMERLWLPCPEAPLQQTSRLIIGSLTDAAFSRTRGCGVGQGYVVAATLISVAQHRVARWKGVSPDQPDVANKKRKFDECSRDESSSLSHCSSPGKRRHTETGLDSKLPATVASTSSAISEEKIKLDKSKQNLLIDDSSNDSSCSSSQENNSEIISNNETFDVDLPLVHERGVPVLVRNINSLQYRFGMLTVCSHQPPP</sequence>
<evidence type="ECO:0000313" key="9">
    <source>
        <dbReference type="RefSeq" id="XP_018015115.1"/>
    </source>
</evidence>
<dbReference type="KEGG" id="hazt:108672012"/>
<dbReference type="Pfam" id="PF08170">
    <property type="entry name" value="POPLD"/>
    <property type="match status" value="1"/>
</dbReference>
<comment type="subcellular location">
    <subcellularLocation>
        <location evidence="1">Nucleus</location>
    </subcellularLocation>
</comment>
<reference evidence="9" key="1">
    <citation type="submission" date="2025-08" db="UniProtKB">
        <authorList>
            <consortium name="RefSeq"/>
        </authorList>
    </citation>
    <scope>IDENTIFICATION</scope>
    <source>
        <tissue evidence="9">Whole organism</tissue>
    </source>
</reference>
<feature type="compositionally biased region" description="Polar residues" evidence="4">
    <location>
        <begin position="481"/>
        <end position="492"/>
    </location>
</feature>
<dbReference type="InterPro" id="IPR012590">
    <property type="entry name" value="POPLD_dom"/>
</dbReference>
<protein>
    <submittedName>
        <fullName evidence="9">Ribonucleases P/MRP protein subunit POP1</fullName>
    </submittedName>
</protein>
<keyword evidence="8" id="KW-1185">Reference proteome</keyword>
<feature type="domain" description="Pop1 N-terminal" evidence="5">
    <location>
        <begin position="121"/>
        <end position="189"/>
    </location>
</feature>
<dbReference type="Proteomes" id="UP000694843">
    <property type="component" value="Unplaced"/>
</dbReference>
<dbReference type="OrthoDB" id="442863at2759"/>
<feature type="compositionally biased region" description="Basic residues" evidence="4">
    <location>
        <begin position="62"/>
        <end position="71"/>
    </location>
</feature>
<feature type="compositionally biased region" description="Basic and acidic residues" evidence="4">
    <location>
        <begin position="461"/>
        <end position="475"/>
    </location>
</feature>
<evidence type="ECO:0000259" key="5">
    <source>
        <dbReference type="Pfam" id="PF06978"/>
    </source>
</evidence>
<keyword evidence="2" id="KW-0819">tRNA processing</keyword>
<feature type="compositionally biased region" description="Basic residues" evidence="4">
    <location>
        <begin position="80"/>
        <end position="92"/>
    </location>
</feature>
<evidence type="ECO:0000256" key="3">
    <source>
        <dbReference type="ARBA" id="ARBA00023242"/>
    </source>
</evidence>
<dbReference type="InterPro" id="IPR009723">
    <property type="entry name" value="Pop1_N"/>
</dbReference>
<dbReference type="GO" id="GO:0005655">
    <property type="term" value="C:nucleolar ribonuclease P complex"/>
    <property type="evidence" value="ECO:0007669"/>
    <property type="project" value="InterPro"/>
</dbReference>
<feature type="region of interest" description="Disordered" evidence="4">
    <location>
        <begin position="448"/>
        <end position="528"/>
    </location>
</feature>
<feature type="domain" description="POP1 C-terminal" evidence="7">
    <location>
        <begin position="887"/>
        <end position="1203"/>
    </location>
</feature>
<evidence type="ECO:0000313" key="8">
    <source>
        <dbReference type="Proteomes" id="UP000694843"/>
    </source>
</evidence>